<dbReference type="SUPFAM" id="SSF48452">
    <property type="entry name" value="TPR-like"/>
    <property type="match status" value="1"/>
</dbReference>
<dbReference type="EMBL" id="LT607413">
    <property type="protein sequence ID" value="SCF18007.1"/>
    <property type="molecule type" value="Genomic_DNA"/>
</dbReference>
<feature type="compositionally biased region" description="Basic and acidic residues" evidence="1">
    <location>
        <begin position="317"/>
        <end position="355"/>
    </location>
</feature>
<feature type="compositionally biased region" description="Pro residues" evidence="1">
    <location>
        <begin position="293"/>
        <end position="303"/>
    </location>
</feature>
<dbReference type="SMART" id="SM00028">
    <property type="entry name" value="TPR"/>
    <property type="match status" value="2"/>
</dbReference>
<dbReference type="InterPro" id="IPR011990">
    <property type="entry name" value="TPR-like_helical_dom_sf"/>
</dbReference>
<name>A0A1C4YBA5_MICEC</name>
<feature type="compositionally biased region" description="Polar residues" evidence="1">
    <location>
        <begin position="954"/>
        <end position="968"/>
    </location>
</feature>
<feature type="compositionally biased region" description="Low complexity" evidence="1">
    <location>
        <begin position="653"/>
        <end position="668"/>
    </location>
</feature>
<feature type="compositionally biased region" description="Basic and acidic residues" evidence="1">
    <location>
        <begin position="426"/>
        <end position="444"/>
    </location>
</feature>
<dbReference type="InterPro" id="IPR032774">
    <property type="entry name" value="WG_beta_rep"/>
</dbReference>
<feature type="compositionally biased region" description="Basic and acidic residues" evidence="1">
    <location>
        <begin position="66"/>
        <end position="79"/>
    </location>
</feature>
<feature type="compositionally biased region" description="Pro residues" evidence="1">
    <location>
        <begin position="1154"/>
        <end position="1176"/>
    </location>
</feature>
<feature type="region of interest" description="Disordered" evidence="1">
    <location>
        <begin position="875"/>
        <end position="933"/>
    </location>
</feature>
<feature type="compositionally biased region" description="Basic and acidic residues" evidence="1">
    <location>
        <begin position="245"/>
        <end position="292"/>
    </location>
</feature>
<feature type="region of interest" description="Disordered" evidence="1">
    <location>
        <begin position="947"/>
        <end position="976"/>
    </location>
</feature>
<feature type="compositionally biased region" description="Pro residues" evidence="1">
    <location>
        <begin position="1249"/>
        <end position="1278"/>
    </location>
</feature>
<proteinExistence type="predicted"/>
<keyword evidence="3" id="KW-1185">Reference proteome</keyword>
<feature type="compositionally biased region" description="Basic and acidic residues" evidence="1">
    <location>
        <begin position="600"/>
        <end position="610"/>
    </location>
</feature>
<feature type="compositionally biased region" description="Pro residues" evidence="1">
    <location>
        <begin position="818"/>
        <end position="827"/>
    </location>
</feature>
<sequence>MSGYDRWRDPAEPSWMVEPTTEWHPQFPGQRYPGDIGIQQVPFRSDRNRATATGRAEVVPLVPLDQDGRYRRGPARNDHGGPAGQGWPGRWDEQRSPVDDPYARPSAGWPPPQDRHPVEPPPTGGRRIGPPADQPRPDLRHQPPGWTVDRDRPRDRDREPERSGGWHGDRPQTGPDGWAASSRDPRPYPPVSPAPRQEPGWLPEPGEHPPYGGRRHDAPEEPPYGARWHDPPERRGYPVPHRTTRGHDASERPVPRHDAPEHTGPGHDRPDGATDGRRDGWTTHRAPEREPFRPPVTPPPPPADATSPWPDRPATGPDRRWSSEHRSGDDRHARPQWSRDDTRAYPRQPVARDDVSMPPPWSAPRSKPVPRGRDWFPADDETTQAWSRPGRPGVPEDARPQPQDDPGHMRPGSAPEDARSQPWDAGARRWDARPEESTRTRQEWSPEVEDTARIGPARSTAWDEQRAPDWERLTAEDLRPVTSPPAEPPTGTPTVAPTPAPATDETGPVPEVGGAAAVPADGPAASGPVTAPSLGGLRLEFLPSPGAMDTPGQATDDDAPAPDAYRRTPDADTAPAEAVPGHDRPAPEAEDAVAGTPTDHAADEAGREGDADLSESTDGEATAGAYPTFDAPETRDDRLGTLVPANGIDGPAPGTTVVEEPTDTVDTGPEPEPIDHDRPEPVDHEWPDPVGDEWPDPVGDDRPAGSAGDADDPTRVPRTGPADGDGDGEGGREVTSRGLDHERAPDAPADPVEAEAGSATAEQAAVAETAAAPETVGTPEPTGTVDTVGGVEADAGATPPETAGAPEPVTGMVDGVEPMPPATPVSAPPATATDLLMPGSAPPTPATPVSAPPVVDALVSAHPLPAVPYPARPTVGAPVSPPSPDGPLVSAPPEDAAPLPDAPPPNAAGPDAPLPEATVPDASPLDAPVLTPPVSPAMPLFPALPAAQEPAGDESTTVGPAVTGTGSTEDLDEAAPVPVKTVPLTSATGSAAVRPVSASPVDGAEVPPGDSATAPVSAPPVPAPPVPAPPVAPQPVPAPPVAPQPVSAPPVAPQPTADAPVSMPPEPVVPVSAPPVFGTSSPQDAPEPGASSTFRPSSAPVSPPAAVPPGPSPRVPVDPQGADAWFRPKQPVSPAPPAPSTPVPDRWRTVAGTPPEPAPDPARPPATPPVSAPPAFRPVVAPAGSSVSAPPERSGSVAADRPTSAPPQQPGSPAPISGPPARPVSPAPGRPVSGPPARPVSGLPHRPVSAPPGQPVSPAPGRPTAAPPGRPVSGPPHRPVSAPSGPSLFAPSVGRARDGDGPASDRTGPFRSDPEQWLAGLRWRLHPDTLREVVDAPDALREARHGLTEKLGNVADNRSRARLLSLRAVTNRLLGDLDDALDDGRLALTYAEATGELRRTALVRARLARVLQWRGEFAEADRLLTEANSPELPDRLRATLHEHLARSAYQQGRLVEACQHFERALDLRRGEDREQIARTEVALDAVLAKAAAEGFGPLPRAREEILRTRRPPVPTLDEEHQLWGYADAEGELVVAAGYAEVQPFREGVAWVRRPDVDGWELIDDTGTTLIDPSYLDVRSFSDGLAWVSPDSSGGWQAVDTAGVVVVPSRFDDVRPFRRGVAAVRVDDAWGAVDRSGRMVVPPRYDGFTTPLADGRYVDGFTDEGLAVVDLGGRRGVLDRSGRVVVAPEHAAVVVHPVAFLVRDPAGRWGALDRRGEPLIEPAYGSRDRLMAEIDHLLADTEPLL</sequence>
<feature type="compositionally biased region" description="Pro residues" evidence="1">
    <location>
        <begin position="1204"/>
        <end position="1238"/>
    </location>
</feature>
<dbReference type="Pfam" id="PF14903">
    <property type="entry name" value="WG_beta_rep"/>
    <property type="match status" value="4"/>
</dbReference>
<feature type="compositionally biased region" description="Pro residues" evidence="1">
    <location>
        <begin position="1101"/>
        <end position="1116"/>
    </location>
</feature>
<feature type="compositionally biased region" description="Basic and acidic residues" evidence="1">
    <location>
        <begin position="673"/>
        <end position="687"/>
    </location>
</feature>
<feature type="compositionally biased region" description="Pro residues" evidence="1">
    <location>
        <begin position="1017"/>
        <end position="1053"/>
    </location>
</feature>
<feature type="compositionally biased region" description="Pro residues" evidence="1">
    <location>
        <begin position="482"/>
        <end position="500"/>
    </location>
</feature>
<dbReference type="PANTHER" id="PTHR37841">
    <property type="entry name" value="GLR2918 PROTEIN"/>
    <property type="match status" value="1"/>
</dbReference>
<feature type="compositionally biased region" description="Basic and acidic residues" evidence="1">
    <location>
        <begin position="227"/>
        <end position="236"/>
    </location>
</feature>
<reference evidence="3" key="1">
    <citation type="submission" date="2016-06" db="EMBL/GenBank/DDBJ databases">
        <authorList>
            <person name="Varghese N."/>
            <person name="Submissions Spin"/>
        </authorList>
    </citation>
    <scope>NUCLEOTIDE SEQUENCE [LARGE SCALE GENOMIC DNA]</scope>
    <source>
        <strain evidence="3">DSM 43816</strain>
    </source>
</reference>
<feature type="compositionally biased region" description="Basic and acidic residues" evidence="1">
    <location>
        <begin position="148"/>
        <end position="170"/>
    </location>
</feature>
<dbReference type="InParanoid" id="A0A1C4YBA5"/>
<feature type="compositionally biased region" description="Low complexity" evidence="1">
    <location>
        <begin position="501"/>
        <end position="529"/>
    </location>
</feature>
<feature type="compositionally biased region" description="Pro residues" evidence="1">
    <location>
        <begin position="1131"/>
        <end position="1142"/>
    </location>
</feature>
<dbReference type="RefSeq" id="WP_231931368.1">
    <property type="nucleotide sequence ID" value="NZ_LT607413.1"/>
</dbReference>
<feature type="compositionally biased region" description="Basic and acidic residues" evidence="1">
    <location>
        <begin position="461"/>
        <end position="479"/>
    </location>
</feature>
<feature type="compositionally biased region" description="Low complexity" evidence="1">
    <location>
        <begin position="746"/>
        <end position="808"/>
    </location>
</feature>
<accession>A0A1C4YBA5</accession>
<protein>
    <submittedName>
        <fullName evidence="2">WG containing repeat-containing protein</fullName>
    </submittedName>
</protein>
<feature type="compositionally biased region" description="Basic and acidic residues" evidence="1">
    <location>
        <begin position="729"/>
        <end position="745"/>
    </location>
</feature>
<dbReference type="InterPro" id="IPR019734">
    <property type="entry name" value="TPR_rpt"/>
</dbReference>
<evidence type="ECO:0000313" key="2">
    <source>
        <dbReference type="EMBL" id="SCF18007.1"/>
    </source>
</evidence>
<feature type="region of interest" description="Disordered" evidence="1">
    <location>
        <begin position="988"/>
        <end position="1313"/>
    </location>
</feature>
<evidence type="ECO:0000256" key="1">
    <source>
        <dbReference type="SAM" id="MobiDB-lite"/>
    </source>
</evidence>
<gene>
    <name evidence="2" type="ORF">GA0070618_3783</name>
</gene>
<feature type="region of interest" description="Disordered" evidence="1">
    <location>
        <begin position="1"/>
        <end position="849"/>
    </location>
</feature>
<dbReference type="Proteomes" id="UP000198253">
    <property type="component" value="Chromosome I"/>
</dbReference>
<feature type="compositionally biased region" description="Basic and acidic residues" evidence="1">
    <location>
        <begin position="1"/>
        <end position="11"/>
    </location>
</feature>
<organism evidence="2 3">
    <name type="scientific">Micromonospora echinospora</name>
    <name type="common">Micromonospora purpurea</name>
    <dbReference type="NCBI Taxonomy" id="1877"/>
    <lineage>
        <taxon>Bacteria</taxon>
        <taxon>Bacillati</taxon>
        <taxon>Actinomycetota</taxon>
        <taxon>Actinomycetes</taxon>
        <taxon>Micromonosporales</taxon>
        <taxon>Micromonosporaceae</taxon>
        <taxon>Micromonospora</taxon>
    </lineage>
</organism>
<dbReference type="Gene3D" id="1.25.40.10">
    <property type="entry name" value="Tetratricopeptide repeat domain"/>
    <property type="match status" value="1"/>
</dbReference>
<dbReference type="PANTHER" id="PTHR37841:SF1">
    <property type="entry name" value="DUF3298 DOMAIN-CONTAINING PROTEIN"/>
    <property type="match status" value="1"/>
</dbReference>
<evidence type="ECO:0000313" key="3">
    <source>
        <dbReference type="Proteomes" id="UP000198253"/>
    </source>
</evidence>
<feature type="compositionally biased region" description="Basic and acidic residues" evidence="1">
    <location>
        <begin position="90"/>
        <end position="102"/>
    </location>
</feature>